<dbReference type="InterPro" id="IPR002156">
    <property type="entry name" value="RNaseH_domain"/>
</dbReference>
<dbReference type="PANTHER" id="PTHR47074:SF11">
    <property type="entry name" value="REVERSE TRANSCRIPTASE-LIKE PROTEIN"/>
    <property type="match status" value="1"/>
</dbReference>
<keyword evidence="3" id="KW-1185">Reference proteome</keyword>
<dbReference type="InterPro" id="IPR012337">
    <property type="entry name" value="RNaseH-like_sf"/>
</dbReference>
<dbReference type="GO" id="GO:0003676">
    <property type="term" value="F:nucleic acid binding"/>
    <property type="evidence" value="ECO:0007669"/>
    <property type="project" value="InterPro"/>
</dbReference>
<dbReference type="GO" id="GO:0004523">
    <property type="term" value="F:RNA-DNA hybrid ribonuclease activity"/>
    <property type="evidence" value="ECO:0007669"/>
    <property type="project" value="InterPro"/>
</dbReference>
<comment type="caution">
    <text evidence="2">The sequence shown here is derived from an EMBL/GenBank/DDBJ whole genome shotgun (WGS) entry which is preliminary data.</text>
</comment>
<accession>A0A6A3CCA6</accession>
<protein>
    <recommendedName>
        <fullName evidence="1">RNase H type-1 domain-containing protein</fullName>
    </recommendedName>
</protein>
<dbReference type="PANTHER" id="PTHR47074">
    <property type="entry name" value="BNAC02G40300D PROTEIN"/>
    <property type="match status" value="1"/>
</dbReference>
<proteinExistence type="predicted"/>
<dbReference type="InterPro" id="IPR044730">
    <property type="entry name" value="RNase_H-like_dom_plant"/>
</dbReference>
<dbReference type="InterPro" id="IPR052929">
    <property type="entry name" value="RNase_H-like_EbsB-rel"/>
</dbReference>
<organism evidence="2 3">
    <name type="scientific">Hibiscus syriacus</name>
    <name type="common">Rose of Sharon</name>
    <dbReference type="NCBI Taxonomy" id="106335"/>
    <lineage>
        <taxon>Eukaryota</taxon>
        <taxon>Viridiplantae</taxon>
        <taxon>Streptophyta</taxon>
        <taxon>Embryophyta</taxon>
        <taxon>Tracheophyta</taxon>
        <taxon>Spermatophyta</taxon>
        <taxon>Magnoliopsida</taxon>
        <taxon>eudicotyledons</taxon>
        <taxon>Gunneridae</taxon>
        <taxon>Pentapetalae</taxon>
        <taxon>rosids</taxon>
        <taxon>malvids</taxon>
        <taxon>Malvales</taxon>
        <taxon>Malvaceae</taxon>
        <taxon>Malvoideae</taxon>
        <taxon>Hibiscus</taxon>
    </lineage>
</organism>
<dbReference type="CDD" id="cd06222">
    <property type="entry name" value="RNase_H_like"/>
    <property type="match status" value="1"/>
</dbReference>
<reference evidence="2" key="1">
    <citation type="submission" date="2019-09" db="EMBL/GenBank/DDBJ databases">
        <title>Draft genome information of white flower Hibiscus syriacus.</title>
        <authorList>
            <person name="Kim Y.-M."/>
        </authorList>
    </citation>
    <scope>NUCLEOTIDE SEQUENCE [LARGE SCALE GENOMIC DNA]</scope>
    <source>
        <strain evidence="2">YM2019G1</strain>
    </source>
</reference>
<dbReference type="Gene3D" id="3.30.420.10">
    <property type="entry name" value="Ribonuclease H-like superfamily/Ribonuclease H"/>
    <property type="match status" value="1"/>
</dbReference>
<gene>
    <name evidence="2" type="ORF">F3Y22_tig00007099pilonHSYRG00013</name>
</gene>
<feature type="domain" description="RNase H type-1" evidence="1">
    <location>
        <begin position="77"/>
        <end position="155"/>
    </location>
</feature>
<dbReference type="Proteomes" id="UP000436088">
    <property type="component" value="Unassembled WGS sequence"/>
</dbReference>
<evidence type="ECO:0000259" key="1">
    <source>
        <dbReference type="Pfam" id="PF13456"/>
    </source>
</evidence>
<dbReference type="SUPFAM" id="SSF53098">
    <property type="entry name" value="Ribonuclease H-like"/>
    <property type="match status" value="1"/>
</dbReference>
<dbReference type="Pfam" id="PF13456">
    <property type="entry name" value="RVT_3"/>
    <property type="match status" value="1"/>
</dbReference>
<dbReference type="AlphaFoldDB" id="A0A6A3CCA6"/>
<name>A0A6A3CCA6_HIBSY</name>
<evidence type="ECO:0000313" key="2">
    <source>
        <dbReference type="EMBL" id="KAE8726307.1"/>
    </source>
</evidence>
<sequence>MKLVFSTAQLVTEQFWSPGSYVTKERNACNRHKKGSINESLPIVEASWWKNPLECLDSNLPQVDWAPPSARNLKFSMDGAFKNSVAGCGGVLRDDRGFIKAIFSGPVEAGSPEMAELAVIRMELELFVETGWHSHWSLIIESDSKVVLNWVNSVVSRPWRGWDCLEEIDVLRRKLAHLSFVYGREKMVWLINLQNWGCPVL</sequence>
<evidence type="ECO:0000313" key="3">
    <source>
        <dbReference type="Proteomes" id="UP000436088"/>
    </source>
</evidence>
<dbReference type="InterPro" id="IPR036397">
    <property type="entry name" value="RNaseH_sf"/>
</dbReference>
<dbReference type="EMBL" id="VEPZ02000376">
    <property type="protein sequence ID" value="KAE8726307.1"/>
    <property type="molecule type" value="Genomic_DNA"/>
</dbReference>